<dbReference type="AlphaFoldDB" id="A0A6J6GS41"/>
<evidence type="ECO:0000313" key="2">
    <source>
        <dbReference type="EMBL" id="CAB4601904.1"/>
    </source>
</evidence>
<feature type="compositionally biased region" description="Basic and acidic residues" evidence="1">
    <location>
        <begin position="15"/>
        <end position="24"/>
    </location>
</feature>
<evidence type="ECO:0000256" key="1">
    <source>
        <dbReference type="SAM" id="MobiDB-lite"/>
    </source>
</evidence>
<name>A0A6J6GS41_9ZZZZ</name>
<feature type="compositionally biased region" description="Basic residues" evidence="1">
    <location>
        <begin position="181"/>
        <end position="191"/>
    </location>
</feature>
<feature type="compositionally biased region" description="Basic and acidic residues" evidence="1">
    <location>
        <begin position="109"/>
        <end position="118"/>
    </location>
</feature>
<accession>A0A6J6GS41</accession>
<feature type="region of interest" description="Disordered" evidence="1">
    <location>
        <begin position="101"/>
        <end position="121"/>
    </location>
</feature>
<dbReference type="EMBL" id="CAEZUP010000012">
    <property type="protein sequence ID" value="CAB4601904.1"/>
    <property type="molecule type" value="Genomic_DNA"/>
</dbReference>
<protein>
    <submittedName>
        <fullName evidence="2">Unannotated protein</fullName>
    </submittedName>
</protein>
<organism evidence="2">
    <name type="scientific">freshwater metagenome</name>
    <dbReference type="NCBI Taxonomy" id="449393"/>
    <lineage>
        <taxon>unclassified sequences</taxon>
        <taxon>metagenomes</taxon>
        <taxon>ecological metagenomes</taxon>
    </lineage>
</organism>
<sequence length="219" mass="25835">MVDRWVQRRRRRQDPHHLSATDLRRSHRPHPTAGQPLHHQGLRLRRRTPRGYDVDDRCLLQRTRSDRSTGRHADVLDSRDPNRFGQYLGVEFLRGHLERRVQVRGRPGHNRDRMDPRSRRSGRLVHRCRYFDQVALHPLARQSDRGLPPGSGTSPCPNFPDAEGPDLSPFRNIEDQWSHRGFPRRFPHRSARALGRISDRERNGIPRWRPASPPFIRSR</sequence>
<feature type="region of interest" description="Disordered" evidence="1">
    <location>
        <begin position="1"/>
        <end position="48"/>
    </location>
</feature>
<feature type="region of interest" description="Disordered" evidence="1">
    <location>
        <begin position="139"/>
        <end position="219"/>
    </location>
</feature>
<reference evidence="2" key="1">
    <citation type="submission" date="2020-05" db="EMBL/GenBank/DDBJ databases">
        <authorList>
            <person name="Chiriac C."/>
            <person name="Salcher M."/>
            <person name="Ghai R."/>
            <person name="Kavagutti S V."/>
        </authorList>
    </citation>
    <scope>NUCLEOTIDE SEQUENCE</scope>
</reference>
<proteinExistence type="predicted"/>
<gene>
    <name evidence="2" type="ORF">UFOPK1835_00473</name>
</gene>